<organism evidence="3 4">
    <name type="scientific">Staphylococcus xylosus</name>
    <dbReference type="NCBI Taxonomy" id="1288"/>
    <lineage>
        <taxon>Bacteria</taxon>
        <taxon>Bacillati</taxon>
        <taxon>Bacillota</taxon>
        <taxon>Bacilli</taxon>
        <taxon>Bacillales</taxon>
        <taxon>Staphylococcaceae</taxon>
        <taxon>Staphylococcus</taxon>
    </lineage>
</organism>
<dbReference type="EMBL" id="QXUL01000034">
    <property type="protein sequence ID" value="RIN10641.1"/>
    <property type="molecule type" value="Genomic_DNA"/>
</dbReference>
<dbReference type="Gene3D" id="1.10.260.40">
    <property type="entry name" value="lambda repressor-like DNA-binding domains"/>
    <property type="match status" value="2"/>
</dbReference>
<dbReference type="SUPFAM" id="SSF47413">
    <property type="entry name" value="lambda repressor-like DNA-binding domains"/>
    <property type="match status" value="1"/>
</dbReference>
<protein>
    <submittedName>
        <fullName evidence="3">XRE family transcriptional regulator</fullName>
    </submittedName>
</protein>
<evidence type="ECO:0000313" key="3">
    <source>
        <dbReference type="EMBL" id="RIN10641.1"/>
    </source>
</evidence>
<proteinExistence type="predicted"/>
<keyword evidence="4" id="KW-1185">Reference proteome</keyword>
<reference evidence="3 4" key="1">
    <citation type="journal article" date="2016" name="Front. Microbiol.">
        <title>Comprehensive Phylogenetic Analysis of Bovine Non-aureus Staphylococci Species Based on Whole-Genome Sequencing.</title>
        <authorList>
            <person name="Naushad S."/>
            <person name="Barkema H.W."/>
            <person name="Luby C."/>
            <person name="Condas L.A."/>
            <person name="Nobrega D.B."/>
            <person name="Carson D.A."/>
            <person name="De Buck J."/>
        </authorList>
    </citation>
    <scope>NUCLEOTIDE SEQUENCE [LARGE SCALE GENOMIC DNA]</scope>
    <source>
        <strain evidence="3 4">SNUC 102</strain>
    </source>
</reference>
<dbReference type="AlphaFoldDB" id="A0A418IN81"/>
<dbReference type="InterPro" id="IPR010982">
    <property type="entry name" value="Lambda_DNA-bd_dom_sf"/>
</dbReference>
<evidence type="ECO:0000313" key="4">
    <source>
        <dbReference type="Proteomes" id="UP000285567"/>
    </source>
</evidence>
<dbReference type="PANTHER" id="PTHR46558">
    <property type="entry name" value="TRACRIPTIONAL REGULATORY PROTEIN-RELATED-RELATED"/>
    <property type="match status" value="1"/>
</dbReference>
<comment type="caution">
    <text evidence="3">The sequence shown here is derived from an EMBL/GenBank/DDBJ whole genome shotgun (WGS) entry which is preliminary data.</text>
</comment>
<sequence length="464" mass="55806">MKLSQKLYLERKNNNLTKQALAKELNELSGFSNYSKKEITLLESKQKAFTYRIVDDIAKYFNMTIYQFLTKQWKSYNTEEITLIDNNIEEYFHGYSERMPKTFKNLSDIIHKFDLVNHDDWVAIPKYDLIMREYYDYLYRDLSKESSSIIIRRAKGLLDNLELFSSYNHENDLQFPINLETDFAGDTKFNDKREPINMTILIQNIEFSLGEIRQLFEDDYFDYDEEDTKYFNLLNYYREKLDIRIEDIEKDLGISSAEYRKWEKGEIDPSISNIIKICDYLNINIDLLSSSSLRTLNNINSQSVGSYILQNINIHDSEELSKDYYFSERQSIILIPKYCYEYMFYYLEDKTHKDIGIKKATQFTREFFVKWYEFNKARQFLFYSLTGIVAKENFIHYTEKEIKRYLGDSYYPENPVKFLTQLTLDRVENYGYKDKKQIINRIKQIDIERVLEPPEKTNLRPEVN</sequence>
<accession>A0A418IN81</accession>
<dbReference type="InterPro" id="IPR001387">
    <property type="entry name" value="Cro/C1-type_HTH"/>
</dbReference>
<dbReference type="PROSITE" id="PS50943">
    <property type="entry name" value="HTH_CROC1"/>
    <property type="match status" value="1"/>
</dbReference>
<dbReference type="CDD" id="cd00093">
    <property type="entry name" value="HTH_XRE"/>
    <property type="match status" value="1"/>
</dbReference>
<keyword evidence="1" id="KW-0238">DNA-binding</keyword>
<feature type="domain" description="HTH cro/C1-type" evidence="2">
    <location>
        <begin position="234"/>
        <end position="288"/>
    </location>
</feature>
<dbReference type="GO" id="GO:0003677">
    <property type="term" value="F:DNA binding"/>
    <property type="evidence" value="ECO:0007669"/>
    <property type="project" value="UniProtKB-KW"/>
</dbReference>
<dbReference type="OrthoDB" id="2180217at2"/>
<gene>
    <name evidence="3" type="ORF">BU097_07755</name>
</gene>
<evidence type="ECO:0000256" key="1">
    <source>
        <dbReference type="ARBA" id="ARBA00023125"/>
    </source>
</evidence>
<dbReference type="Pfam" id="PF01381">
    <property type="entry name" value="HTH_3"/>
    <property type="match status" value="1"/>
</dbReference>
<dbReference type="SMART" id="SM00530">
    <property type="entry name" value="HTH_XRE"/>
    <property type="match status" value="2"/>
</dbReference>
<dbReference type="Proteomes" id="UP000285567">
    <property type="component" value="Unassembled WGS sequence"/>
</dbReference>
<dbReference type="PANTHER" id="PTHR46558:SF4">
    <property type="entry name" value="DNA-BIDING PHAGE PROTEIN"/>
    <property type="match status" value="1"/>
</dbReference>
<name>A0A418IN81_STAXY</name>
<dbReference type="RefSeq" id="WP_119603919.1">
    <property type="nucleotide sequence ID" value="NZ_QXUL01000034.1"/>
</dbReference>
<evidence type="ECO:0000259" key="2">
    <source>
        <dbReference type="PROSITE" id="PS50943"/>
    </source>
</evidence>